<dbReference type="InterPro" id="IPR050135">
    <property type="entry name" value="dGTPase-like"/>
</dbReference>
<evidence type="ECO:0000313" key="4">
    <source>
        <dbReference type="EMBL" id="KJL24206.1"/>
    </source>
</evidence>
<comment type="caution">
    <text evidence="4">The sequence shown here is derived from an EMBL/GenBank/DDBJ whole genome shotgun (WGS) entry which is preliminary data.</text>
</comment>
<evidence type="ECO:0000256" key="1">
    <source>
        <dbReference type="ARBA" id="ARBA00022801"/>
    </source>
</evidence>
<dbReference type="NCBIfam" id="TIGR01353">
    <property type="entry name" value="dGTP_triPase"/>
    <property type="match status" value="1"/>
</dbReference>
<keyword evidence="1 4" id="KW-0378">Hydrolase</keyword>
<gene>
    <name evidence="4" type="primary">dgt_1</name>
    <name evidence="4" type="ORF">RN50_00786</name>
</gene>
<feature type="compositionally biased region" description="Basic residues" evidence="2">
    <location>
        <begin position="1"/>
        <end position="11"/>
    </location>
</feature>
<reference evidence="4 5" key="1">
    <citation type="submission" date="2015-02" db="EMBL/GenBank/DDBJ databases">
        <title>Draft genome sequences of ten Microbacterium spp. with emphasis on heavy metal contaminated environments.</title>
        <authorList>
            <person name="Corretto E."/>
        </authorList>
    </citation>
    <scope>NUCLEOTIDE SEQUENCE [LARGE SCALE GENOMIC DNA]</scope>
    <source>
        <strain evidence="4 5">DSM 12966</strain>
    </source>
</reference>
<organism evidence="4 5">
    <name type="scientific">Microbacterium foliorum</name>
    <dbReference type="NCBI Taxonomy" id="104336"/>
    <lineage>
        <taxon>Bacteria</taxon>
        <taxon>Bacillati</taxon>
        <taxon>Actinomycetota</taxon>
        <taxon>Actinomycetes</taxon>
        <taxon>Micrococcales</taxon>
        <taxon>Microbacteriaceae</taxon>
        <taxon>Microbacterium</taxon>
    </lineage>
</organism>
<evidence type="ECO:0000313" key="5">
    <source>
        <dbReference type="Proteomes" id="UP000033572"/>
    </source>
</evidence>
<dbReference type="GeneID" id="94445107"/>
<dbReference type="InterPro" id="IPR006674">
    <property type="entry name" value="HD_domain"/>
</dbReference>
<evidence type="ECO:0000259" key="3">
    <source>
        <dbReference type="PROSITE" id="PS51831"/>
    </source>
</evidence>
<sequence>MVRNSTRRVHNLTRNPEPWRTDAHVDKDRVFYSREFRRLSGVTQVIPPQSGYLFHDRLTHSLKVAQVAETLARRLAHKHPLVGPQNAPIAGWVDPDYCYVAGLAHDIGHPPFGHAGEHQLQTIFERLPDRWAEQAAATRKMSEHEVEETRQGLTALSTRAFEGNAQSTRIVASLSARRESPLGLNLTLRSLAAIAKYPWQKGQHPAGVGKLEKKWNFYPEEASILGELEDEEFVRTERVNGAVNRVDRWIEAEIMDWADDITYAVHDAEDFFRAGMLPLHRVRTGLQDLPSSTDWMTSSFKDVRDDEIRSCFIYVAEKLSKSISFDGSSLTASLPEMWKLLQALAKNSSFPSGPFSGTHDANEKLQRFASSMIRLLSAATSVNYDGSSQRLNLRIHPSGILIAEFFKALNDYFVIQTGALGAMQSGQANSLEQVFDTYCQMSRQMIQRISRDEKSRTRAVPLNDLANLYRELPATLREYILANTSPKSIAKLQDAGGVTVNITAATEFAVAVSVVDFLCGMRDSQLATLAAQLNGSREPGSMPVSWLDS</sequence>
<dbReference type="GO" id="GO:0008832">
    <property type="term" value="F:dGTPase activity"/>
    <property type="evidence" value="ECO:0007669"/>
    <property type="project" value="UniProtKB-EC"/>
</dbReference>
<dbReference type="RefSeq" id="WP_279625475.1">
    <property type="nucleotide sequence ID" value="NZ_CP031425.1"/>
</dbReference>
<accession>A0A0F0KY94</accession>
<protein>
    <submittedName>
        <fullName evidence="4">Deoxyguanosinetriphosphate triphosphohydrolase</fullName>
        <ecNumber evidence="4">3.1.5.1</ecNumber>
    </submittedName>
</protein>
<dbReference type="Gene3D" id="1.10.3210.10">
    <property type="entry name" value="Hypothetical protein af1432"/>
    <property type="match status" value="1"/>
</dbReference>
<dbReference type="InterPro" id="IPR006261">
    <property type="entry name" value="dGTPase"/>
</dbReference>
<keyword evidence="5" id="KW-1185">Reference proteome</keyword>
<proteinExistence type="predicted"/>
<dbReference type="EMBL" id="JYIU01000033">
    <property type="protein sequence ID" value="KJL24206.1"/>
    <property type="molecule type" value="Genomic_DNA"/>
</dbReference>
<dbReference type="Proteomes" id="UP000033572">
    <property type="component" value="Unassembled WGS sequence"/>
</dbReference>
<evidence type="ECO:0000256" key="2">
    <source>
        <dbReference type="SAM" id="MobiDB-lite"/>
    </source>
</evidence>
<dbReference type="Pfam" id="PF01966">
    <property type="entry name" value="HD"/>
    <property type="match status" value="1"/>
</dbReference>
<dbReference type="PROSITE" id="PS51831">
    <property type="entry name" value="HD"/>
    <property type="match status" value="1"/>
</dbReference>
<dbReference type="InterPro" id="IPR003607">
    <property type="entry name" value="HD/PDEase_dom"/>
</dbReference>
<name>A0A0F0KY94_9MICO</name>
<dbReference type="PATRIC" id="fig|104336.4.peg.809"/>
<dbReference type="SUPFAM" id="SSF109604">
    <property type="entry name" value="HD-domain/PDEase-like"/>
    <property type="match status" value="1"/>
</dbReference>
<dbReference type="AlphaFoldDB" id="A0A0F0KY94"/>
<dbReference type="EC" id="3.1.5.1" evidence="4"/>
<dbReference type="CDD" id="cd00077">
    <property type="entry name" value="HDc"/>
    <property type="match status" value="1"/>
</dbReference>
<feature type="region of interest" description="Disordered" evidence="2">
    <location>
        <begin position="1"/>
        <end position="20"/>
    </location>
</feature>
<dbReference type="PANTHER" id="PTHR11373:SF32">
    <property type="entry name" value="DEOXYGUANOSINETRIPHOSPHATE TRIPHOSPHOHYDROLASE"/>
    <property type="match status" value="1"/>
</dbReference>
<dbReference type="GO" id="GO:0006203">
    <property type="term" value="P:dGTP catabolic process"/>
    <property type="evidence" value="ECO:0007669"/>
    <property type="project" value="TreeGrafter"/>
</dbReference>
<feature type="domain" description="HD" evidence="3">
    <location>
        <begin position="57"/>
        <end position="264"/>
    </location>
</feature>
<dbReference type="SMART" id="SM00471">
    <property type="entry name" value="HDc"/>
    <property type="match status" value="1"/>
</dbReference>
<dbReference type="PANTHER" id="PTHR11373">
    <property type="entry name" value="DEOXYNUCLEOSIDE TRIPHOSPHATE TRIPHOSPHOHYDROLASE"/>
    <property type="match status" value="1"/>
</dbReference>